<gene>
    <name evidence="1" type="ORF">FNT36_18630</name>
</gene>
<proteinExistence type="predicted"/>
<comment type="caution">
    <text evidence="1">The sequence shown here is derived from an EMBL/GenBank/DDBJ whole genome shotgun (WGS) entry which is preliminary data.</text>
</comment>
<keyword evidence="2" id="KW-1185">Reference proteome</keyword>
<evidence type="ECO:0000313" key="1">
    <source>
        <dbReference type="EMBL" id="TVT39658.1"/>
    </source>
</evidence>
<dbReference type="Proteomes" id="UP000317624">
    <property type="component" value="Unassembled WGS sequence"/>
</dbReference>
<accession>A0A558BSY2</accession>
<protein>
    <submittedName>
        <fullName evidence="1">Uncharacterized protein</fullName>
    </submittedName>
</protein>
<dbReference type="EMBL" id="VMRJ01000004">
    <property type="protein sequence ID" value="TVT39658.1"/>
    <property type="molecule type" value="Genomic_DNA"/>
</dbReference>
<dbReference type="RefSeq" id="WP_144850741.1">
    <property type="nucleotide sequence ID" value="NZ_VMRJ01000004.1"/>
</dbReference>
<organism evidence="1 2">
    <name type="scientific">Hymenobacter setariae</name>
    <dbReference type="NCBI Taxonomy" id="2594794"/>
    <lineage>
        <taxon>Bacteria</taxon>
        <taxon>Pseudomonadati</taxon>
        <taxon>Bacteroidota</taxon>
        <taxon>Cytophagia</taxon>
        <taxon>Cytophagales</taxon>
        <taxon>Hymenobacteraceae</taxon>
        <taxon>Hymenobacter</taxon>
    </lineage>
</organism>
<evidence type="ECO:0000313" key="2">
    <source>
        <dbReference type="Proteomes" id="UP000317624"/>
    </source>
</evidence>
<reference evidence="1 2" key="1">
    <citation type="submission" date="2019-07" db="EMBL/GenBank/DDBJ databases">
        <title>Hymenobacter sp. straun FUR1 Genome sequencing and assembly.</title>
        <authorList>
            <person name="Chhetri G."/>
        </authorList>
    </citation>
    <scope>NUCLEOTIDE SEQUENCE [LARGE SCALE GENOMIC DNA]</scope>
    <source>
        <strain evidence="1 2">Fur1</strain>
    </source>
</reference>
<sequence length="141" mass="15804">MKNPSAPDFSKVSLDATPINDIDRDYGLLGIKLGISPEQLSDRVLSKAWDDMEAYTRPTDSLRIGKAQASYIEYWFKAGKLVTIMIGFDNEQDGLLIRDAFSRVYGRGFGTDKLVRWIGTEASIIFTVRDKNDGYLSIDAN</sequence>
<dbReference type="AlphaFoldDB" id="A0A558BSY2"/>
<name>A0A558BSY2_9BACT</name>